<evidence type="ECO:0000256" key="4">
    <source>
        <dbReference type="ARBA" id="ARBA00022859"/>
    </source>
</evidence>
<evidence type="ECO:0000313" key="9">
    <source>
        <dbReference type="EMBL" id="KAK6467178.1"/>
    </source>
</evidence>
<dbReference type="CDD" id="cd00099">
    <property type="entry name" value="IgV"/>
    <property type="match status" value="1"/>
</dbReference>
<comment type="caution">
    <text evidence="9">The sequence shown here is derived from an EMBL/GenBank/DDBJ whole genome shotgun (WGS) entry which is preliminary data.</text>
</comment>
<evidence type="ECO:0000256" key="3">
    <source>
        <dbReference type="ARBA" id="ARBA00022729"/>
    </source>
</evidence>
<dbReference type="InterPro" id="IPR013106">
    <property type="entry name" value="Ig_V-set"/>
</dbReference>
<evidence type="ECO:0000313" key="10">
    <source>
        <dbReference type="Proteomes" id="UP001369086"/>
    </source>
</evidence>
<evidence type="ECO:0000256" key="6">
    <source>
        <dbReference type="ARBA" id="ARBA00023157"/>
    </source>
</evidence>
<accession>A0ABR0Y416</accession>
<dbReference type="InterPro" id="IPR013783">
    <property type="entry name" value="Ig-like_fold"/>
</dbReference>
<dbReference type="InterPro" id="IPR007110">
    <property type="entry name" value="Ig-like_dom"/>
</dbReference>
<dbReference type="EMBL" id="JAHFZB010000051">
    <property type="protein sequence ID" value="KAK6467178.1"/>
    <property type="molecule type" value="Genomic_DNA"/>
</dbReference>
<evidence type="ECO:0000256" key="1">
    <source>
        <dbReference type="ARBA" id="ARBA00004236"/>
    </source>
</evidence>
<sequence>MGWRNPLLTPRTGGNITLKCRVDTSKINAYLYAVTWYRQEPDGRIQIITYLSTGYLKNGRYSGTLDNKNGQYNLTIVDLHRNDSAVYFCIARSALVFAPGYSTKLVVSGKYSYSVLEGESVLSCFKMYFGSVC</sequence>
<evidence type="ECO:0000256" key="5">
    <source>
        <dbReference type="ARBA" id="ARBA00023136"/>
    </source>
</evidence>
<comment type="subcellular location">
    <subcellularLocation>
        <location evidence="1">Cell membrane</location>
    </subcellularLocation>
</comment>
<keyword evidence="3" id="KW-0732">Signal</keyword>
<protein>
    <recommendedName>
        <fullName evidence="8">Ig-like domain-containing protein</fullName>
    </recommendedName>
</protein>
<keyword evidence="2" id="KW-1003">Cell membrane</keyword>
<reference evidence="9 10" key="1">
    <citation type="submission" date="2021-05" db="EMBL/GenBank/DDBJ databases">
        <authorList>
            <person name="Zahm M."/>
            <person name="Klopp C."/>
            <person name="Cabau C."/>
            <person name="Kuhl H."/>
            <person name="Suciu R."/>
            <person name="Ciorpac M."/>
            <person name="Holostenco D."/>
            <person name="Gessner J."/>
            <person name="Wuertz S."/>
            <person name="Hohne C."/>
            <person name="Stock M."/>
            <person name="Gislard M."/>
            <person name="Lluch J."/>
            <person name="Milhes M."/>
            <person name="Lampietro C."/>
            <person name="Lopez Roques C."/>
            <person name="Donnadieu C."/>
            <person name="Du K."/>
            <person name="Schartl M."/>
            <person name="Guiguen Y."/>
        </authorList>
    </citation>
    <scope>NUCLEOTIDE SEQUENCE [LARGE SCALE GENOMIC DNA]</scope>
    <source>
        <strain evidence="9">Hh-F2</strain>
        <tissue evidence="9">Blood</tissue>
    </source>
</reference>
<keyword evidence="7" id="KW-0325">Glycoprotein</keyword>
<dbReference type="SUPFAM" id="SSF48726">
    <property type="entry name" value="Immunoglobulin"/>
    <property type="match status" value="1"/>
</dbReference>
<evidence type="ECO:0000256" key="2">
    <source>
        <dbReference type="ARBA" id="ARBA00022475"/>
    </source>
</evidence>
<keyword evidence="4" id="KW-0391">Immunity</keyword>
<name>A0ABR0Y416_HUSHU</name>
<organism evidence="9 10">
    <name type="scientific">Huso huso</name>
    <name type="common">Beluga</name>
    <name type="synonym">Acipenser huso</name>
    <dbReference type="NCBI Taxonomy" id="61971"/>
    <lineage>
        <taxon>Eukaryota</taxon>
        <taxon>Metazoa</taxon>
        <taxon>Chordata</taxon>
        <taxon>Craniata</taxon>
        <taxon>Vertebrata</taxon>
        <taxon>Euteleostomi</taxon>
        <taxon>Actinopterygii</taxon>
        <taxon>Chondrostei</taxon>
        <taxon>Acipenseriformes</taxon>
        <taxon>Acipenseridae</taxon>
        <taxon>Huso</taxon>
    </lineage>
</organism>
<dbReference type="SMART" id="SM00409">
    <property type="entry name" value="IG"/>
    <property type="match status" value="1"/>
</dbReference>
<evidence type="ECO:0000256" key="7">
    <source>
        <dbReference type="ARBA" id="ARBA00023180"/>
    </source>
</evidence>
<gene>
    <name evidence="9" type="ORF">HHUSO_G35574</name>
</gene>
<feature type="domain" description="Ig-like" evidence="8">
    <location>
        <begin position="13"/>
        <end position="108"/>
    </location>
</feature>
<dbReference type="Pfam" id="PF07686">
    <property type="entry name" value="V-set"/>
    <property type="match status" value="1"/>
</dbReference>
<proteinExistence type="predicted"/>
<dbReference type="Gene3D" id="2.60.40.10">
    <property type="entry name" value="Immunoglobulins"/>
    <property type="match status" value="1"/>
</dbReference>
<keyword evidence="5" id="KW-0472">Membrane</keyword>
<dbReference type="InterPro" id="IPR003599">
    <property type="entry name" value="Ig_sub"/>
</dbReference>
<keyword evidence="6" id="KW-1015">Disulfide bond</keyword>
<dbReference type="Proteomes" id="UP001369086">
    <property type="component" value="Unassembled WGS sequence"/>
</dbReference>
<evidence type="ECO:0000259" key="8">
    <source>
        <dbReference type="PROSITE" id="PS50835"/>
    </source>
</evidence>
<dbReference type="SMART" id="SM00406">
    <property type="entry name" value="IGv"/>
    <property type="match status" value="1"/>
</dbReference>
<dbReference type="PANTHER" id="PTHR19433">
    <property type="entry name" value="T-CELL RECEPTOR ALPHA CHAIN V REGION-RELATED"/>
    <property type="match status" value="1"/>
</dbReference>
<dbReference type="PROSITE" id="PS50835">
    <property type="entry name" value="IG_LIKE"/>
    <property type="match status" value="1"/>
</dbReference>
<dbReference type="InterPro" id="IPR052051">
    <property type="entry name" value="TCR_complex_component"/>
</dbReference>
<keyword evidence="10" id="KW-1185">Reference proteome</keyword>
<dbReference type="InterPro" id="IPR036179">
    <property type="entry name" value="Ig-like_dom_sf"/>
</dbReference>